<accession>A0ABR2S068</accession>
<evidence type="ECO:0000313" key="2">
    <source>
        <dbReference type="Proteomes" id="UP001396334"/>
    </source>
</evidence>
<organism evidence="1 2">
    <name type="scientific">Hibiscus sabdariffa</name>
    <name type="common">roselle</name>
    <dbReference type="NCBI Taxonomy" id="183260"/>
    <lineage>
        <taxon>Eukaryota</taxon>
        <taxon>Viridiplantae</taxon>
        <taxon>Streptophyta</taxon>
        <taxon>Embryophyta</taxon>
        <taxon>Tracheophyta</taxon>
        <taxon>Spermatophyta</taxon>
        <taxon>Magnoliopsida</taxon>
        <taxon>eudicotyledons</taxon>
        <taxon>Gunneridae</taxon>
        <taxon>Pentapetalae</taxon>
        <taxon>rosids</taxon>
        <taxon>malvids</taxon>
        <taxon>Malvales</taxon>
        <taxon>Malvaceae</taxon>
        <taxon>Malvoideae</taxon>
        <taxon>Hibiscus</taxon>
    </lineage>
</organism>
<sequence>MKLQRHPRRTSEITISGQFIEQPFKEFSHTLRMCPEKSGRAIVKLAKNQPTTEGSTSIWNKSGEMPETHLSLLLQGYKMPLYKDVSA</sequence>
<comment type="caution">
    <text evidence="1">The sequence shown here is derived from an EMBL/GenBank/DDBJ whole genome shotgun (WGS) entry which is preliminary data.</text>
</comment>
<dbReference type="Proteomes" id="UP001396334">
    <property type="component" value="Unassembled WGS sequence"/>
</dbReference>
<evidence type="ECO:0000313" key="1">
    <source>
        <dbReference type="EMBL" id="KAK9018660.1"/>
    </source>
</evidence>
<name>A0ABR2S068_9ROSI</name>
<protein>
    <submittedName>
        <fullName evidence="1">Uncharacterized protein</fullName>
    </submittedName>
</protein>
<proteinExistence type="predicted"/>
<reference evidence="1 2" key="1">
    <citation type="journal article" date="2024" name="G3 (Bethesda)">
        <title>Genome assembly of Hibiscus sabdariffa L. provides insights into metabolisms of medicinal natural products.</title>
        <authorList>
            <person name="Kim T."/>
        </authorList>
    </citation>
    <scope>NUCLEOTIDE SEQUENCE [LARGE SCALE GENOMIC DNA]</scope>
    <source>
        <strain evidence="1">TK-2024</strain>
        <tissue evidence="1">Old leaves</tissue>
    </source>
</reference>
<dbReference type="EMBL" id="JBBPBN010000018">
    <property type="protein sequence ID" value="KAK9018660.1"/>
    <property type="molecule type" value="Genomic_DNA"/>
</dbReference>
<keyword evidence="2" id="KW-1185">Reference proteome</keyword>
<gene>
    <name evidence="1" type="ORF">V6N11_033707</name>
</gene>